<organism evidence="2 3">
    <name type="scientific">Selenomonas ruminantium</name>
    <dbReference type="NCBI Taxonomy" id="971"/>
    <lineage>
        <taxon>Bacteria</taxon>
        <taxon>Bacillati</taxon>
        <taxon>Bacillota</taxon>
        <taxon>Negativicutes</taxon>
        <taxon>Selenomonadales</taxon>
        <taxon>Selenomonadaceae</taxon>
        <taxon>Selenomonas</taxon>
    </lineage>
</organism>
<name>A0A927WLG4_SELRU</name>
<dbReference type="EMBL" id="SVBY01000003">
    <property type="protein sequence ID" value="MBE6091694.1"/>
    <property type="molecule type" value="Genomic_DNA"/>
</dbReference>
<evidence type="ECO:0000313" key="2">
    <source>
        <dbReference type="EMBL" id="MBE6091694.1"/>
    </source>
</evidence>
<reference evidence="2" key="1">
    <citation type="submission" date="2019-04" db="EMBL/GenBank/DDBJ databases">
        <title>Evolution of Biomass-Degrading Anaerobic Consortia Revealed by Metagenomics.</title>
        <authorList>
            <person name="Peng X."/>
        </authorList>
    </citation>
    <scope>NUCLEOTIDE SEQUENCE</scope>
    <source>
        <strain evidence="2">SIG240</strain>
    </source>
</reference>
<gene>
    <name evidence="2" type="ORF">E7201_00725</name>
</gene>
<proteinExistence type="predicted"/>
<dbReference type="Proteomes" id="UP000761380">
    <property type="component" value="Unassembled WGS sequence"/>
</dbReference>
<protein>
    <recommendedName>
        <fullName evidence="1">Phage tail fibre protein N-terminal domain-containing protein</fullName>
    </recommendedName>
</protein>
<sequence length="395" mass="42147">MSDWNATGYALTAAGRRLQAKVEAGTPLNITRMKLGSGHETSVEVDNLTDLVAPEVSFGLCSAEVSGENCMITGNLLVNTVAHGFWCREWGVFAQDPDVGEILYLIALDSQPDWIPANAKVGTSITYVMDVKVANATTVVAQIDVTGLVDVNTLNRVTHTCTRQCAYQKGEILNTPTLKNGLVLEAVTAGTTAVTAQDFSGLNVGDTKLDGSVVWQARKIATSAYDDPEHNVDWLYDAVTGIGTLRDNIVIPVAGWQIVNGVYRYRLSITHQNVREKTPVQIIIQPDSQEEASLCGLSSVTGVEDGGITLYAKTKPHAAINATLMVFITKGGGGGGGDILPIATESTLGAVKVGSNLQVKSDGTLSVDLNTVMDDTDLANEEEVMEDVRRILHDD</sequence>
<comment type="caution">
    <text evidence="2">The sequence shown here is derived from an EMBL/GenBank/DDBJ whole genome shotgun (WGS) entry which is preliminary data.</text>
</comment>
<accession>A0A927WLG4</accession>
<feature type="domain" description="Phage tail fibre protein N-terminal" evidence="1">
    <location>
        <begin position="10"/>
        <end position="146"/>
    </location>
</feature>
<dbReference type="InterPro" id="IPR022225">
    <property type="entry name" value="Phage_tail_fibre_N"/>
</dbReference>
<dbReference type="Pfam" id="PF12571">
    <property type="entry name" value="Phage_tail_fib"/>
    <property type="match status" value="1"/>
</dbReference>
<evidence type="ECO:0000259" key="1">
    <source>
        <dbReference type="Pfam" id="PF12571"/>
    </source>
</evidence>
<dbReference type="AlphaFoldDB" id="A0A927WLG4"/>
<evidence type="ECO:0000313" key="3">
    <source>
        <dbReference type="Proteomes" id="UP000761380"/>
    </source>
</evidence>